<accession>A0A218ZHL9</accession>
<comment type="caution">
    <text evidence="2">The sequence shown here is derived from an EMBL/GenBank/DDBJ whole genome shotgun (WGS) entry which is preliminary data.</text>
</comment>
<feature type="region of interest" description="Disordered" evidence="1">
    <location>
        <begin position="20"/>
        <end position="43"/>
    </location>
</feature>
<dbReference type="EMBL" id="MZNU01000034">
    <property type="protein sequence ID" value="OWP06765.1"/>
    <property type="molecule type" value="Genomic_DNA"/>
</dbReference>
<dbReference type="AlphaFoldDB" id="A0A218ZHL9"/>
<organism evidence="2 3">
    <name type="scientific">Diplocarpon coronariae</name>
    <dbReference type="NCBI Taxonomy" id="2795749"/>
    <lineage>
        <taxon>Eukaryota</taxon>
        <taxon>Fungi</taxon>
        <taxon>Dikarya</taxon>
        <taxon>Ascomycota</taxon>
        <taxon>Pezizomycotina</taxon>
        <taxon>Leotiomycetes</taxon>
        <taxon>Helotiales</taxon>
        <taxon>Drepanopezizaceae</taxon>
        <taxon>Diplocarpon</taxon>
    </lineage>
</organism>
<proteinExistence type="predicted"/>
<evidence type="ECO:0000256" key="1">
    <source>
        <dbReference type="SAM" id="MobiDB-lite"/>
    </source>
</evidence>
<keyword evidence="3" id="KW-1185">Reference proteome</keyword>
<gene>
    <name evidence="2" type="ORF">B2J93_8822</name>
</gene>
<reference evidence="2 3" key="1">
    <citation type="submission" date="2017-04" db="EMBL/GenBank/DDBJ databases">
        <title>Draft genome sequence of Marssonina coronaria NL1: causal agent of apple blotch.</title>
        <authorList>
            <person name="Cheng Q."/>
        </authorList>
    </citation>
    <scope>NUCLEOTIDE SEQUENCE [LARGE SCALE GENOMIC DNA]</scope>
    <source>
        <strain evidence="2 3">NL1</strain>
    </source>
</reference>
<name>A0A218ZHL9_9HELO</name>
<evidence type="ECO:0000313" key="2">
    <source>
        <dbReference type="EMBL" id="OWP06765.1"/>
    </source>
</evidence>
<evidence type="ECO:0000313" key="3">
    <source>
        <dbReference type="Proteomes" id="UP000242519"/>
    </source>
</evidence>
<protein>
    <submittedName>
        <fullName evidence="2">Uncharacterized protein</fullName>
    </submittedName>
</protein>
<sequence length="150" mass="16276">MLKIPAQKFLMLDDYSHSDPNTAAHPAEAPVLPPSKKPPRRRVGRPMEVVAVDKGRQARPQVYMDLANASQSTALQTGVAGQGERGAPIPFYVFNGHEAIIAIFSIDSIAFFGSRVLVPWIHKGCDSAQNKQDIPVGIQGMQFRSLPTAA</sequence>
<dbReference type="Proteomes" id="UP000242519">
    <property type="component" value="Unassembled WGS sequence"/>
</dbReference>
<dbReference type="InParanoid" id="A0A218ZHL9"/>